<dbReference type="SUPFAM" id="SSF56601">
    <property type="entry name" value="beta-lactamase/transpeptidase-like"/>
    <property type="match status" value="1"/>
</dbReference>
<name>A0AAE3AVW8_9FIRM</name>
<evidence type="ECO:0000259" key="11">
    <source>
        <dbReference type="Pfam" id="PF00768"/>
    </source>
</evidence>
<dbReference type="GO" id="GO:0071555">
    <property type="term" value="P:cell wall organization"/>
    <property type="evidence" value="ECO:0007669"/>
    <property type="project" value="UniProtKB-KW"/>
</dbReference>
<protein>
    <submittedName>
        <fullName evidence="12">D-alanyl-D-alanine carboxypeptidase</fullName>
    </submittedName>
</protein>
<organism evidence="12 13">
    <name type="scientific">Gallintestinimicrobium propionicum</name>
    <dbReference type="NCBI Taxonomy" id="2981770"/>
    <lineage>
        <taxon>Bacteria</taxon>
        <taxon>Bacillati</taxon>
        <taxon>Bacillota</taxon>
        <taxon>Clostridia</taxon>
        <taxon>Lachnospirales</taxon>
        <taxon>Lachnospiraceae</taxon>
        <taxon>Gallintestinimicrobium</taxon>
    </lineage>
</organism>
<feature type="signal peptide" evidence="10">
    <location>
        <begin position="1"/>
        <end position="22"/>
    </location>
</feature>
<evidence type="ECO:0000313" key="13">
    <source>
        <dbReference type="Proteomes" id="UP001199355"/>
    </source>
</evidence>
<dbReference type="EMBL" id="JAJEQF010000002">
    <property type="protein sequence ID" value="MCC2166475.1"/>
    <property type="molecule type" value="Genomic_DNA"/>
</dbReference>
<keyword evidence="2 10" id="KW-0732">Signal</keyword>
<evidence type="ECO:0000256" key="5">
    <source>
        <dbReference type="ARBA" id="ARBA00022984"/>
    </source>
</evidence>
<feature type="binding site" evidence="8">
    <location>
        <position position="278"/>
    </location>
    <ligand>
        <name>substrate</name>
    </ligand>
</feature>
<feature type="chain" id="PRO_5041973722" evidence="10">
    <location>
        <begin position="23"/>
        <end position="327"/>
    </location>
</feature>
<evidence type="ECO:0000256" key="3">
    <source>
        <dbReference type="ARBA" id="ARBA00022801"/>
    </source>
</evidence>
<dbReference type="AlphaFoldDB" id="A0AAE3AVW8"/>
<feature type="active site" description="Acyl-ester intermediate" evidence="7">
    <location>
        <position position="105"/>
    </location>
</feature>
<evidence type="ECO:0000256" key="10">
    <source>
        <dbReference type="SAM" id="SignalP"/>
    </source>
</evidence>
<evidence type="ECO:0000256" key="2">
    <source>
        <dbReference type="ARBA" id="ARBA00022729"/>
    </source>
</evidence>
<feature type="domain" description="Peptidase S11 D-alanyl-D-alanine carboxypeptidase A N-terminal" evidence="11">
    <location>
        <begin position="74"/>
        <end position="307"/>
    </location>
</feature>
<evidence type="ECO:0000313" key="12">
    <source>
        <dbReference type="EMBL" id="MCC2166475.1"/>
    </source>
</evidence>
<dbReference type="InterPro" id="IPR001967">
    <property type="entry name" value="Peptidase_S11_N"/>
</dbReference>
<evidence type="ECO:0000256" key="9">
    <source>
        <dbReference type="RuleBase" id="RU004016"/>
    </source>
</evidence>
<dbReference type="InterPro" id="IPR018044">
    <property type="entry name" value="Peptidase_S11"/>
</dbReference>
<dbReference type="PANTHER" id="PTHR21581:SF6">
    <property type="entry name" value="TRAFFICKING PROTEIN PARTICLE COMPLEX SUBUNIT 12"/>
    <property type="match status" value="1"/>
</dbReference>
<dbReference type="RefSeq" id="WP_308727591.1">
    <property type="nucleotide sequence ID" value="NZ_JAJEQF010000002.1"/>
</dbReference>
<evidence type="ECO:0000256" key="1">
    <source>
        <dbReference type="ARBA" id="ARBA00007164"/>
    </source>
</evidence>
<accession>A0AAE3AVW8</accession>
<dbReference type="Proteomes" id="UP001199355">
    <property type="component" value="Unassembled WGS sequence"/>
</dbReference>
<feature type="active site" description="Proton acceptor" evidence="7">
    <location>
        <position position="108"/>
    </location>
</feature>
<comment type="similarity">
    <text evidence="1 9">Belongs to the peptidase S11 family.</text>
</comment>
<dbReference type="PANTHER" id="PTHR21581">
    <property type="entry name" value="D-ALANYL-D-ALANINE CARBOXYPEPTIDASE"/>
    <property type="match status" value="1"/>
</dbReference>
<dbReference type="PROSITE" id="PS51257">
    <property type="entry name" value="PROKAR_LIPOPROTEIN"/>
    <property type="match status" value="1"/>
</dbReference>
<dbReference type="GO" id="GO:0006508">
    <property type="term" value="P:proteolysis"/>
    <property type="evidence" value="ECO:0007669"/>
    <property type="project" value="InterPro"/>
</dbReference>
<keyword evidence="12" id="KW-0645">Protease</keyword>
<reference evidence="12 13" key="1">
    <citation type="submission" date="2021-10" db="EMBL/GenBank/DDBJ databases">
        <title>Anaerobic single-cell dispensing facilitates the cultivation of human gut bacteria.</title>
        <authorList>
            <person name="Afrizal A."/>
        </authorList>
    </citation>
    <scope>NUCLEOTIDE SEQUENCE [LARGE SCALE GENOMIC DNA]</scope>
    <source>
        <strain evidence="12 13">CLA-AA-H244</strain>
    </source>
</reference>
<dbReference type="GO" id="GO:0009002">
    <property type="term" value="F:serine-type D-Ala-D-Ala carboxypeptidase activity"/>
    <property type="evidence" value="ECO:0007669"/>
    <property type="project" value="InterPro"/>
</dbReference>
<comment type="caution">
    <text evidence="12">The sequence shown here is derived from an EMBL/GenBank/DDBJ whole genome shotgun (WGS) entry which is preliminary data.</text>
</comment>
<feature type="active site" evidence="7">
    <location>
        <position position="162"/>
    </location>
</feature>
<keyword evidence="12" id="KW-0121">Carboxypeptidase</keyword>
<dbReference type="GO" id="GO:0008360">
    <property type="term" value="P:regulation of cell shape"/>
    <property type="evidence" value="ECO:0007669"/>
    <property type="project" value="UniProtKB-KW"/>
</dbReference>
<evidence type="ECO:0000256" key="4">
    <source>
        <dbReference type="ARBA" id="ARBA00022960"/>
    </source>
</evidence>
<dbReference type="PRINTS" id="PR00725">
    <property type="entry name" value="DADACBPTASE1"/>
</dbReference>
<keyword evidence="5" id="KW-0573">Peptidoglycan synthesis</keyword>
<gene>
    <name evidence="12" type="ORF">LKD45_01965</name>
</gene>
<keyword evidence="4" id="KW-0133">Cell shape</keyword>
<keyword evidence="6" id="KW-0961">Cell wall biogenesis/degradation</keyword>
<evidence type="ECO:0000256" key="7">
    <source>
        <dbReference type="PIRSR" id="PIRSR618044-1"/>
    </source>
</evidence>
<dbReference type="GO" id="GO:0009252">
    <property type="term" value="P:peptidoglycan biosynthetic process"/>
    <property type="evidence" value="ECO:0007669"/>
    <property type="project" value="UniProtKB-KW"/>
</dbReference>
<proteinExistence type="inferred from homology"/>
<evidence type="ECO:0000256" key="6">
    <source>
        <dbReference type="ARBA" id="ARBA00023316"/>
    </source>
</evidence>
<sequence>MKCTNKCLALLTALAVCFGATGCSDEAIAFSYNPDYKVSAFRISGDTGFETADAFASGLCVVNGDINTDNSAVDMTDATSAGLFDLNSRTVLYAKNIHERLAPASLTKLMTAVVALKYGNPNDVITVSSNMGNLESGAVVCGLAEGDQLTLNQALHALLIKSANDAAVAIAEHIGGSVEGFADMMNEEAQAIGATNSHFVNPHGLNAENHYVTAYDMYLIFNEALKYDTVNEIISMTSYDTVYTDKNGNEKTLSVKNTNQYLAGNVAAPDRVTVIGGKTGTTNAAGNCLILLARDTSGNPYIAVILKSAERGILYTEMNALLEQATS</sequence>
<dbReference type="Pfam" id="PF00768">
    <property type="entry name" value="Peptidase_S11"/>
    <property type="match status" value="1"/>
</dbReference>
<dbReference type="Gene3D" id="3.40.710.10">
    <property type="entry name" value="DD-peptidase/beta-lactamase superfamily"/>
    <property type="match status" value="1"/>
</dbReference>
<keyword evidence="3" id="KW-0378">Hydrolase</keyword>
<dbReference type="InterPro" id="IPR012338">
    <property type="entry name" value="Beta-lactam/transpept-like"/>
</dbReference>
<evidence type="ECO:0000256" key="8">
    <source>
        <dbReference type="PIRSR" id="PIRSR618044-2"/>
    </source>
</evidence>
<keyword evidence="13" id="KW-1185">Reference proteome</keyword>